<evidence type="ECO:0000313" key="7">
    <source>
        <dbReference type="EMBL" id="TRY94404.1"/>
    </source>
</evidence>
<dbReference type="EC" id="2.1.1.225" evidence="4"/>
<accession>A0A553QWQ2</accession>
<evidence type="ECO:0000256" key="3">
    <source>
        <dbReference type="ARBA" id="ARBA00022833"/>
    </source>
</evidence>
<keyword evidence="4" id="KW-0949">S-adenosyl-L-methionine</keyword>
<dbReference type="PROSITE" id="PS51800">
    <property type="entry name" value="ZF_CHHC_U11_48K"/>
    <property type="match status" value="1"/>
</dbReference>
<dbReference type="GO" id="GO:0008270">
    <property type="term" value="F:zinc ion binding"/>
    <property type="evidence" value="ECO:0007669"/>
    <property type="project" value="UniProtKB-KW"/>
</dbReference>
<comment type="similarity">
    <text evidence="4">Belongs to the methyltransferase TRM13 family.</text>
</comment>
<evidence type="ECO:0000313" key="8">
    <source>
        <dbReference type="Proteomes" id="UP000316079"/>
    </source>
</evidence>
<keyword evidence="4" id="KW-0819">tRNA processing</keyword>
<keyword evidence="4" id="KW-0808">Transferase</keyword>
<keyword evidence="1 4" id="KW-0479">Metal-binding</keyword>
<keyword evidence="2 4" id="KW-0863">Zinc-finger</keyword>
<evidence type="ECO:0000256" key="2">
    <source>
        <dbReference type="ARBA" id="ARBA00022771"/>
    </source>
</evidence>
<keyword evidence="3 4" id="KW-0862">Zinc</keyword>
<keyword evidence="4" id="KW-0489">Methyltransferase</keyword>
<dbReference type="GO" id="GO:0030488">
    <property type="term" value="P:tRNA methylation"/>
    <property type="evidence" value="ECO:0007669"/>
    <property type="project" value="InterPro"/>
</dbReference>
<gene>
    <name evidence="7" type="ORF">DNTS_027944</name>
</gene>
<dbReference type="Proteomes" id="UP000316079">
    <property type="component" value="Unassembled WGS sequence"/>
</dbReference>
<name>A0A553QWQ2_9TELE</name>
<evidence type="ECO:0000259" key="6">
    <source>
        <dbReference type="PROSITE" id="PS51800"/>
    </source>
</evidence>
<comment type="catalytic activity">
    <reaction evidence="4">
        <text>cytidine(4) in tRNA(Pro) + S-adenosyl-L-methionine = 2'-O-methylcytidine(4) in tRNA(Pro) + S-adenosyl-L-homocysteine + H(+)</text>
        <dbReference type="Rhea" id="RHEA:32767"/>
        <dbReference type="Rhea" id="RHEA-COMP:10397"/>
        <dbReference type="Rhea" id="RHEA-COMP:10398"/>
        <dbReference type="ChEBI" id="CHEBI:15378"/>
        <dbReference type="ChEBI" id="CHEBI:57856"/>
        <dbReference type="ChEBI" id="CHEBI:59789"/>
        <dbReference type="ChEBI" id="CHEBI:74495"/>
        <dbReference type="ChEBI" id="CHEBI:82748"/>
        <dbReference type="EC" id="2.1.1.225"/>
    </reaction>
</comment>
<comment type="function">
    <text evidence="4">tRNA methylase which 2'-O-methylates cytidine(4) in tRNA(Pro) and tRNA(Gly)(GCC), and adenosine(4) in tRNA(His).</text>
</comment>
<dbReference type="Pfam" id="PF05253">
    <property type="entry name" value="zf-U11-48K"/>
    <property type="match status" value="1"/>
</dbReference>
<evidence type="ECO:0000256" key="5">
    <source>
        <dbReference type="SAM" id="MobiDB-lite"/>
    </source>
</evidence>
<keyword evidence="8" id="KW-1185">Reference proteome</keyword>
<evidence type="ECO:0000256" key="1">
    <source>
        <dbReference type="ARBA" id="ARBA00022723"/>
    </source>
</evidence>
<feature type="region of interest" description="Disordered" evidence="5">
    <location>
        <begin position="47"/>
        <end position="66"/>
    </location>
</feature>
<protein>
    <recommendedName>
        <fullName evidence="4">tRNA:m(4)X modification enzyme TRM13</fullName>
        <ecNumber evidence="4">2.1.1.225</ecNumber>
    </recommendedName>
</protein>
<evidence type="ECO:0000256" key="4">
    <source>
        <dbReference type="RuleBase" id="RU367103"/>
    </source>
</evidence>
<comment type="caution">
    <text evidence="7">The sequence shown here is derived from an EMBL/GenBank/DDBJ whole genome shotgun (WGS) entry which is preliminary data.</text>
</comment>
<comment type="catalytic activity">
    <reaction evidence="4">
        <text>adenosine(4) in tRNA(His) + S-adenosyl-L-methionine = 2'-O-methyladenosine(4) in tRNA(His) + S-adenosyl-L-homocysteine + H(+)</text>
        <dbReference type="Rhea" id="RHEA:43196"/>
        <dbReference type="Rhea" id="RHEA-COMP:10401"/>
        <dbReference type="Rhea" id="RHEA-COMP:10402"/>
        <dbReference type="ChEBI" id="CHEBI:15378"/>
        <dbReference type="ChEBI" id="CHEBI:57856"/>
        <dbReference type="ChEBI" id="CHEBI:59789"/>
        <dbReference type="ChEBI" id="CHEBI:74411"/>
        <dbReference type="ChEBI" id="CHEBI:74477"/>
        <dbReference type="EC" id="2.1.1.225"/>
    </reaction>
</comment>
<comment type="catalytic activity">
    <reaction evidence="4">
        <text>cytidine(4) in tRNA(Gly)(GCC) + S-adenosyl-L-methionine = 2'-O-methylcytidine(4) in tRNA(Gly)(GCC) + S-adenosyl-L-homocysteine + H(+)</text>
        <dbReference type="Rhea" id="RHEA:43192"/>
        <dbReference type="Rhea" id="RHEA-COMP:10399"/>
        <dbReference type="Rhea" id="RHEA-COMP:10400"/>
        <dbReference type="ChEBI" id="CHEBI:15378"/>
        <dbReference type="ChEBI" id="CHEBI:57856"/>
        <dbReference type="ChEBI" id="CHEBI:59789"/>
        <dbReference type="ChEBI" id="CHEBI:74495"/>
        <dbReference type="ChEBI" id="CHEBI:82748"/>
        <dbReference type="EC" id="2.1.1.225"/>
    </reaction>
</comment>
<organism evidence="7 8">
    <name type="scientific">Danionella cerebrum</name>
    <dbReference type="NCBI Taxonomy" id="2873325"/>
    <lineage>
        <taxon>Eukaryota</taxon>
        <taxon>Metazoa</taxon>
        <taxon>Chordata</taxon>
        <taxon>Craniata</taxon>
        <taxon>Vertebrata</taxon>
        <taxon>Euteleostomi</taxon>
        <taxon>Actinopterygii</taxon>
        <taxon>Neopterygii</taxon>
        <taxon>Teleostei</taxon>
        <taxon>Ostariophysi</taxon>
        <taxon>Cypriniformes</taxon>
        <taxon>Danionidae</taxon>
        <taxon>Danioninae</taxon>
        <taxon>Danionella</taxon>
    </lineage>
</organism>
<dbReference type="InterPro" id="IPR022776">
    <property type="entry name" value="TRM13/UPF0224_CHHC_Znf_dom"/>
</dbReference>
<dbReference type="EMBL" id="SRMA01025443">
    <property type="protein sequence ID" value="TRY94404.1"/>
    <property type="molecule type" value="Genomic_DNA"/>
</dbReference>
<dbReference type="OrthoDB" id="258806at2759"/>
<dbReference type="InterPro" id="IPR039044">
    <property type="entry name" value="Trm13"/>
</dbReference>
<reference evidence="7 8" key="1">
    <citation type="journal article" date="2019" name="Sci. Data">
        <title>Hybrid genome assembly and annotation of Danionella translucida.</title>
        <authorList>
            <person name="Kadobianskyi M."/>
            <person name="Schulze L."/>
            <person name="Schuelke M."/>
            <person name="Judkewitz B."/>
        </authorList>
    </citation>
    <scope>NUCLEOTIDE SEQUENCE [LARGE SCALE GENOMIC DNA]</scope>
    <source>
        <strain evidence="7 8">Bolton</strain>
    </source>
</reference>
<dbReference type="PANTHER" id="PTHR12998:SF0">
    <property type="entry name" value="TRNA:M(4)X MODIFICATION ENZYME TRM13 HOMOLOG"/>
    <property type="match status" value="1"/>
</dbReference>
<feature type="domain" description="CHHC U11-48K-type" evidence="6">
    <location>
        <begin position="12"/>
        <end position="39"/>
    </location>
</feature>
<dbReference type="AlphaFoldDB" id="A0A553QWQ2"/>
<dbReference type="PANTHER" id="PTHR12998">
    <property type="entry name" value="TRNA:M(4)X MODIFICATION ENZYME TRM13 HOMOLOG"/>
    <property type="match status" value="1"/>
</dbReference>
<dbReference type="GO" id="GO:0106050">
    <property type="term" value="F:tRNA 2'-O-methyltransferase activity"/>
    <property type="evidence" value="ECO:0007669"/>
    <property type="project" value="UniProtKB-UniRule"/>
</dbReference>
<proteinExistence type="inferred from homology"/>
<sequence>MKTEGEESERKRIPCPLDPKHTVFEDNLAKHLKKCNSKEKPKPIYYTKDVNAGCGSEDESTEEIPIARRSRQELDELIVKLRTSVQGLNTKLAENTLSHSALSESLNDPKNGDSALKHLKQQAMLYSPFH</sequence>